<keyword evidence="1" id="KW-0472">Membrane</keyword>
<feature type="transmembrane region" description="Helical" evidence="1">
    <location>
        <begin position="12"/>
        <end position="32"/>
    </location>
</feature>
<protein>
    <submittedName>
        <fullName evidence="2">Uncharacterized protein</fullName>
    </submittedName>
</protein>
<reference evidence="2" key="1">
    <citation type="journal article" date="2020" name="Nature">
        <title>Giant virus diversity and host interactions through global metagenomics.</title>
        <authorList>
            <person name="Schulz F."/>
            <person name="Roux S."/>
            <person name="Paez-Espino D."/>
            <person name="Jungbluth S."/>
            <person name="Walsh D.A."/>
            <person name="Denef V.J."/>
            <person name="McMahon K.D."/>
            <person name="Konstantinidis K.T."/>
            <person name="Eloe-Fadrosh E.A."/>
            <person name="Kyrpides N.C."/>
            <person name="Woyke T."/>
        </authorList>
    </citation>
    <scope>NUCLEOTIDE SEQUENCE</scope>
    <source>
        <strain evidence="2">GVMAG-M-3300023174-130</strain>
    </source>
</reference>
<feature type="transmembrane region" description="Helical" evidence="1">
    <location>
        <begin position="112"/>
        <end position="134"/>
    </location>
</feature>
<proteinExistence type="predicted"/>
<feature type="transmembrane region" description="Helical" evidence="1">
    <location>
        <begin position="38"/>
        <end position="55"/>
    </location>
</feature>
<evidence type="ECO:0000313" key="2">
    <source>
        <dbReference type="EMBL" id="QHT12703.1"/>
    </source>
</evidence>
<accession>A0A6C0D8E2</accession>
<sequence>MLLYYKKMHYLLESIFVGIYTLLVYLLIYAILPFKNMQILFFTVGFFKHLFGYYLHLHNYYCNYGDACKSVYLNSESKKAYENSIEYLLMDSLLEGGLFLIISFFINESTPHTFFLIGFILHIIFEILGLHTKFCKEKCNRKKR</sequence>
<keyword evidence="1" id="KW-0812">Transmembrane</keyword>
<evidence type="ECO:0000256" key="1">
    <source>
        <dbReference type="SAM" id="Phobius"/>
    </source>
</evidence>
<dbReference type="AlphaFoldDB" id="A0A6C0D8E2"/>
<name>A0A6C0D8E2_9ZZZZ</name>
<organism evidence="2">
    <name type="scientific">viral metagenome</name>
    <dbReference type="NCBI Taxonomy" id="1070528"/>
    <lineage>
        <taxon>unclassified sequences</taxon>
        <taxon>metagenomes</taxon>
        <taxon>organismal metagenomes</taxon>
    </lineage>
</organism>
<dbReference type="EMBL" id="MN739549">
    <property type="protein sequence ID" value="QHT12703.1"/>
    <property type="molecule type" value="Genomic_DNA"/>
</dbReference>
<keyword evidence="1" id="KW-1133">Transmembrane helix</keyword>